<sequence length="554" mass="63818">MVEPTPGTSRSTTSNDIFSMLDNILEDRQKNDQSSQTEENLCLQSKSKCKGYLKDYREALAVLLKYSHEEKKFQKADVELQESKHKIKELQNLIFNHEFINKQLQDHIEELKHKLANTPKLRLDSTLRKTTERIIKVFDSICSLKDNKVVIPNDEIRRYLTNLDKFIAEVKGKDVIADVKEKDAIAEFGVLMKTPVLFRSKFKYDKLNESNRSSHFTPNVLSPPYSEISDSMDLHNLLFDMCRNNTESHKNLENPFNYESKTFFKEEKPDSMVTAKIKVENIINEELEQYSRQLENIFKTDAAGENQFTNLMRDCINEAMENCVTKWFDGKETFKTDKCLKELPSDIETEEDIDIYYTIPKALTPIESPSLVPLSEENEGPCNQIKTTNGEFWFDFLENASNKDFVLEGEVDKETGLVTLKCPTNSNKVEFDMNDSIKTIFENGKVDNVSIILDSDIQGEGKVIVSYNQNKMDDDLSSKTQVETIENKELDIKQHDEESEIEEQVEMNLDFTLRTILGNENIVQAGDKVELLHTDNIPTSTFEKSVEMGDIESK</sequence>
<name>A0A1B6EAT8_9HEMI</name>
<organism evidence="1">
    <name type="scientific">Clastoptera arizonana</name>
    <name type="common">Arizona spittle bug</name>
    <dbReference type="NCBI Taxonomy" id="38151"/>
    <lineage>
        <taxon>Eukaryota</taxon>
        <taxon>Metazoa</taxon>
        <taxon>Ecdysozoa</taxon>
        <taxon>Arthropoda</taxon>
        <taxon>Hexapoda</taxon>
        <taxon>Insecta</taxon>
        <taxon>Pterygota</taxon>
        <taxon>Neoptera</taxon>
        <taxon>Paraneoptera</taxon>
        <taxon>Hemiptera</taxon>
        <taxon>Auchenorrhyncha</taxon>
        <taxon>Cercopoidea</taxon>
        <taxon>Clastopteridae</taxon>
        <taxon>Clastoptera</taxon>
    </lineage>
</organism>
<protein>
    <submittedName>
        <fullName evidence="1">Uncharacterized protein</fullName>
    </submittedName>
</protein>
<gene>
    <name evidence="1" type="ORF">g.14486</name>
</gene>
<reference evidence="1" key="1">
    <citation type="submission" date="2015-12" db="EMBL/GenBank/DDBJ databases">
        <title>De novo transcriptome assembly of four potential Pierce s Disease insect vectors from Arizona vineyards.</title>
        <authorList>
            <person name="Tassone E.E."/>
        </authorList>
    </citation>
    <scope>NUCLEOTIDE SEQUENCE</scope>
</reference>
<dbReference type="EMBL" id="GEDC01002263">
    <property type="protein sequence ID" value="JAS35035.1"/>
    <property type="molecule type" value="Transcribed_RNA"/>
</dbReference>
<accession>A0A1B6EAT8</accession>
<feature type="non-terminal residue" evidence="1">
    <location>
        <position position="554"/>
    </location>
</feature>
<proteinExistence type="predicted"/>
<evidence type="ECO:0000313" key="1">
    <source>
        <dbReference type="EMBL" id="JAS35035.1"/>
    </source>
</evidence>
<dbReference type="AlphaFoldDB" id="A0A1B6EAT8"/>